<dbReference type="Pfam" id="PF02737">
    <property type="entry name" value="3HCDH_N"/>
    <property type="match status" value="1"/>
</dbReference>
<evidence type="ECO:0000256" key="1">
    <source>
        <dbReference type="ARBA" id="ARBA00023002"/>
    </source>
</evidence>
<feature type="domain" description="3-hydroxyacyl-CoA dehydrogenase C-terminal" evidence="3">
    <location>
        <begin position="180"/>
        <end position="268"/>
    </location>
</feature>
<dbReference type="SUPFAM" id="SSF51735">
    <property type="entry name" value="NAD(P)-binding Rossmann-fold domains"/>
    <property type="match status" value="1"/>
</dbReference>
<name>A0A1M7PC00_9BACT</name>
<dbReference type="InterPro" id="IPR008927">
    <property type="entry name" value="6-PGluconate_DH-like_C_sf"/>
</dbReference>
<dbReference type="Gene3D" id="3.40.50.720">
    <property type="entry name" value="NAD(P)-binding Rossmann-like Domain"/>
    <property type="match status" value="1"/>
</dbReference>
<gene>
    <name evidence="5" type="ORF">SAMN04488057_1086</name>
</gene>
<dbReference type="OrthoDB" id="9771883at2"/>
<reference evidence="5 6" key="1">
    <citation type="submission" date="2016-11" db="EMBL/GenBank/DDBJ databases">
        <authorList>
            <person name="Jaros S."/>
            <person name="Januszkiewicz K."/>
            <person name="Wedrychowicz H."/>
        </authorList>
    </citation>
    <scope>NUCLEOTIDE SEQUENCE [LARGE SCALE GENOMIC DNA]</scope>
    <source>
        <strain evidence="5 6">CGMCC 1.6102</strain>
    </source>
</reference>
<dbReference type="InterPro" id="IPR006108">
    <property type="entry name" value="3HC_DH_C"/>
</dbReference>
<dbReference type="PANTHER" id="PTHR48075:SF5">
    <property type="entry name" value="3-HYDROXYBUTYRYL-COA DEHYDROGENASE"/>
    <property type="match status" value="1"/>
</dbReference>
<dbReference type="Proteomes" id="UP000184513">
    <property type="component" value="Unassembled WGS sequence"/>
</dbReference>
<dbReference type="SUPFAM" id="SSF48179">
    <property type="entry name" value="6-phosphogluconate dehydrogenase C-terminal domain-like"/>
    <property type="match status" value="1"/>
</dbReference>
<evidence type="ECO:0000313" key="6">
    <source>
        <dbReference type="Proteomes" id="UP000184513"/>
    </source>
</evidence>
<dbReference type="InterPro" id="IPR006176">
    <property type="entry name" value="3-OHacyl-CoA_DH_NAD-bd"/>
</dbReference>
<accession>A0A1M7PC00</accession>
<dbReference type="PANTHER" id="PTHR48075">
    <property type="entry name" value="3-HYDROXYACYL-COA DEHYDROGENASE FAMILY PROTEIN"/>
    <property type="match status" value="1"/>
</dbReference>
<dbReference type="RefSeq" id="WP_073095149.1">
    <property type="nucleotide sequence ID" value="NZ_FRCY01000008.1"/>
</dbReference>
<dbReference type="Gene3D" id="1.10.1040.10">
    <property type="entry name" value="N-(1-d-carboxylethyl)-l-norvaline Dehydrogenase, domain 2"/>
    <property type="match status" value="1"/>
</dbReference>
<feature type="domain" description="3-hydroxyacyl-CoA dehydrogenase NAD binding" evidence="4">
    <location>
        <begin position="7"/>
        <end position="169"/>
    </location>
</feature>
<keyword evidence="6" id="KW-1185">Reference proteome</keyword>
<proteinExistence type="predicted"/>
<evidence type="ECO:0000256" key="2">
    <source>
        <dbReference type="SAM" id="MobiDB-lite"/>
    </source>
</evidence>
<dbReference type="GO" id="GO:0070403">
    <property type="term" value="F:NAD+ binding"/>
    <property type="evidence" value="ECO:0007669"/>
    <property type="project" value="InterPro"/>
</dbReference>
<organism evidence="5 6">
    <name type="scientific">Cyclobacterium lianum</name>
    <dbReference type="NCBI Taxonomy" id="388280"/>
    <lineage>
        <taxon>Bacteria</taxon>
        <taxon>Pseudomonadati</taxon>
        <taxon>Bacteroidota</taxon>
        <taxon>Cytophagia</taxon>
        <taxon>Cytophagales</taxon>
        <taxon>Cyclobacteriaceae</taxon>
        <taxon>Cyclobacterium</taxon>
    </lineage>
</organism>
<keyword evidence="1" id="KW-0560">Oxidoreductase</keyword>
<evidence type="ECO:0000259" key="3">
    <source>
        <dbReference type="Pfam" id="PF00725"/>
    </source>
</evidence>
<protein>
    <submittedName>
        <fullName evidence="5">3-hydroxybutyryl-CoA dehydrogenase</fullName>
    </submittedName>
</protein>
<dbReference type="AlphaFoldDB" id="A0A1M7PC00"/>
<evidence type="ECO:0000313" key="5">
    <source>
        <dbReference type="EMBL" id="SHN14397.1"/>
    </source>
</evidence>
<dbReference type="STRING" id="388280.SAMN04488057_1086"/>
<dbReference type="GO" id="GO:0016616">
    <property type="term" value="F:oxidoreductase activity, acting on the CH-OH group of donors, NAD or NADP as acceptor"/>
    <property type="evidence" value="ECO:0007669"/>
    <property type="project" value="InterPro"/>
</dbReference>
<dbReference type="InterPro" id="IPR036291">
    <property type="entry name" value="NAD(P)-bd_dom_sf"/>
</dbReference>
<sequence>MNYLKCKVAVIGEGMMVPTVVCCLLRAGHQVKSFTPQNPLAQVRFLANIAGFSRLDEDGLEGNFEDYSELSDCAMVLAITREREEEKAALLKKIEKNAKQDTLIALNTESITLDELQNQMQFPCRLVGLNWTYPAHQNLFAEVIINPLTDREKVKALMILLREAWDKDPYLLESGNGIRSRLMAAMAREAFFLIENGYVKVADIDRACRNDPGYYLPYAGNCRYMDLMGTFVYGVVMKDLNPELSRTKNIPGFFAEMVKQDSMKNASERAHQAHSSSGLGKLEISFLEFSRKMRALMEKYPFPRSRTSEEELTEIDQGGFRLKNRDRKK</sequence>
<feature type="region of interest" description="Disordered" evidence="2">
    <location>
        <begin position="305"/>
        <end position="329"/>
    </location>
</feature>
<dbReference type="InterPro" id="IPR013328">
    <property type="entry name" value="6PGD_dom2"/>
</dbReference>
<dbReference type="EMBL" id="FRCY01000008">
    <property type="protein sequence ID" value="SHN14397.1"/>
    <property type="molecule type" value="Genomic_DNA"/>
</dbReference>
<evidence type="ECO:0000259" key="4">
    <source>
        <dbReference type="Pfam" id="PF02737"/>
    </source>
</evidence>
<dbReference type="GO" id="GO:0006631">
    <property type="term" value="P:fatty acid metabolic process"/>
    <property type="evidence" value="ECO:0007669"/>
    <property type="project" value="InterPro"/>
</dbReference>
<dbReference type="Pfam" id="PF00725">
    <property type="entry name" value="3HCDH"/>
    <property type="match status" value="1"/>
</dbReference>